<evidence type="ECO:0000256" key="1">
    <source>
        <dbReference type="ARBA" id="ARBA00022475"/>
    </source>
</evidence>
<evidence type="ECO:0000313" key="12">
    <source>
        <dbReference type="Proteomes" id="UP000184089"/>
    </source>
</evidence>
<reference evidence="12" key="2">
    <citation type="submission" date="2016-11" db="EMBL/GenBank/DDBJ databases">
        <authorList>
            <person name="Jaros S."/>
            <person name="Januszkiewicz K."/>
            <person name="Wedrychowicz H."/>
        </authorList>
    </citation>
    <scope>NUCLEOTIDE SEQUENCE [LARGE SCALE GENOMIC DNA]</scope>
    <source>
        <strain evidence="12">DSM 4029</strain>
    </source>
</reference>
<evidence type="ECO:0000256" key="7">
    <source>
        <dbReference type="SAM" id="Phobius"/>
    </source>
</evidence>
<proteinExistence type="predicted"/>
<keyword evidence="5" id="KW-0131">Cell cycle</keyword>
<evidence type="ECO:0000259" key="9">
    <source>
        <dbReference type="Pfam" id="PF08478"/>
    </source>
</evidence>
<organism evidence="11 12">
    <name type="scientific">Bittarella massiliensis</name>
    <name type="common">ex Durand et al. 2017</name>
    <dbReference type="NCBI Taxonomy" id="1720313"/>
    <lineage>
        <taxon>Bacteria</taxon>
        <taxon>Bacillati</taxon>
        <taxon>Bacillota</taxon>
        <taxon>Clostridia</taxon>
        <taxon>Eubacteriales</taxon>
        <taxon>Oscillospiraceae</taxon>
        <taxon>Bittarella (ex Durand et al. 2017)</taxon>
    </lineage>
</organism>
<dbReference type="PANTHER" id="PTHR37820">
    <property type="entry name" value="CELL DIVISION PROTEIN DIVIB"/>
    <property type="match status" value="1"/>
</dbReference>
<dbReference type="Proteomes" id="UP000184089">
    <property type="component" value="Unassembled WGS sequence"/>
</dbReference>
<dbReference type="InterPro" id="IPR013685">
    <property type="entry name" value="POTRA_FtsQ_type"/>
</dbReference>
<keyword evidence="3 7" id="KW-0812">Transmembrane</keyword>
<accession>A0AAQ1MFJ3</accession>
<feature type="domain" description="POTRA" evidence="9">
    <location>
        <begin position="88"/>
        <end position="154"/>
    </location>
</feature>
<dbReference type="InterPro" id="IPR050487">
    <property type="entry name" value="FtsQ_DivIB"/>
</dbReference>
<evidence type="ECO:0000256" key="2">
    <source>
        <dbReference type="ARBA" id="ARBA00022618"/>
    </source>
</evidence>
<evidence type="ECO:0000313" key="11">
    <source>
        <dbReference type="EMBL" id="SHG56776.1"/>
    </source>
</evidence>
<gene>
    <name evidence="10" type="ORF">GT747_05610</name>
    <name evidence="11" type="ORF">SAMN05444424_2717</name>
</gene>
<dbReference type="Gene3D" id="3.10.20.310">
    <property type="entry name" value="membrane protein fhac"/>
    <property type="match status" value="1"/>
</dbReference>
<dbReference type="Pfam" id="PF08478">
    <property type="entry name" value="POTRA_1"/>
    <property type="match status" value="1"/>
</dbReference>
<dbReference type="PANTHER" id="PTHR37820:SF1">
    <property type="entry name" value="CELL DIVISION PROTEIN FTSQ"/>
    <property type="match status" value="1"/>
</dbReference>
<dbReference type="GO" id="GO:0051301">
    <property type="term" value="P:cell division"/>
    <property type="evidence" value="ECO:0007669"/>
    <property type="project" value="UniProtKB-KW"/>
</dbReference>
<feature type="region of interest" description="Disordered" evidence="6">
    <location>
        <begin position="307"/>
        <end position="356"/>
    </location>
</feature>
<keyword evidence="13" id="KW-1185">Reference proteome</keyword>
<evidence type="ECO:0000256" key="5">
    <source>
        <dbReference type="ARBA" id="ARBA00023306"/>
    </source>
</evidence>
<evidence type="ECO:0000256" key="3">
    <source>
        <dbReference type="ARBA" id="ARBA00022692"/>
    </source>
</evidence>
<dbReference type="EMBL" id="WWVX01000003">
    <property type="protein sequence ID" value="MZL69244.1"/>
    <property type="molecule type" value="Genomic_DNA"/>
</dbReference>
<dbReference type="InterPro" id="IPR005548">
    <property type="entry name" value="Cell_div_FtsQ/DivIB_C"/>
</dbReference>
<dbReference type="EMBL" id="FQVY01000005">
    <property type="protein sequence ID" value="SHG56776.1"/>
    <property type="molecule type" value="Genomic_DNA"/>
</dbReference>
<keyword evidence="2 11" id="KW-0132">Cell division</keyword>
<feature type="domain" description="Cell division protein FtsQ/DivIB C-terminal" evidence="8">
    <location>
        <begin position="164"/>
        <end position="280"/>
    </location>
</feature>
<keyword evidence="4 7" id="KW-1133">Transmembrane helix</keyword>
<dbReference type="Pfam" id="PF03799">
    <property type="entry name" value="FtsQ_DivIB_C"/>
    <property type="match status" value="1"/>
</dbReference>
<keyword evidence="7" id="KW-0472">Membrane</keyword>
<feature type="compositionally biased region" description="Basic residues" evidence="6">
    <location>
        <begin position="1"/>
        <end position="13"/>
    </location>
</feature>
<dbReference type="GO" id="GO:0005886">
    <property type="term" value="C:plasma membrane"/>
    <property type="evidence" value="ECO:0007669"/>
    <property type="project" value="TreeGrafter"/>
</dbReference>
<feature type="region of interest" description="Disordered" evidence="6">
    <location>
        <begin position="1"/>
        <end position="26"/>
    </location>
</feature>
<feature type="compositionally biased region" description="Acidic residues" evidence="6">
    <location>
        <begin position="347"/>
        <end position="356"/>
    </location>
</feature>
<dbReference type="Proteomes" id="UP000474718">
    <property type="component" value="Unassembled WGS sequence"/>
</dbReference>
<dbReference type="RefSeq" id="WP_073261318.1">
    <property type="nucleotide sequence ID" value="NZ_FQVY01000005.1"/>
</dbReference>
<evidence type="ECO:0000259" key="8">
    <source>
        <dbReference type="Pfam" id="PF03799"/>
    </source>
</evidence>
<feature type="compositionally biased region" description="Acidic residues" evidence="6">
    <location>
        <begin position="325"/>
        <end position="335"/>
    </location>
</feature>
<sequence length="356" mass="38814">MKKKPKKQVKKQAQRRDIPRAHNTGYTEEGFYRAVAMTQEELEERERIKRTIAQKRQKRRRKKAAFRFFLLFCCLLVVGATVAVSIFFKIDTIRFEGEITAYTAQQIEGGCPVSVGENLFRFKAGEVQEALYRKFPLLDDIQVGRTLPTTVTITAKDAVARTAVKQEGGGYTLLSESGRIMAKNQASLPEGVYLISGVKAKQGELGEMLQFDDPDKLPLLEEIHQAVSAVGLEGLQSVDLSDTQNISLRVGKYFLVKLGSDYQLEYKLQLVHEIIVQKDLSPEPTILDASIPGKVTAKTGTAAVQALEAANGAAGGGETPPAEESAPEGGEEAPQEGETPAQKAEDAGEGDEGSAQ</sequence>
<keyword evidence="1" id="KW-1003">Cell membrane</keyword>
<dbReference type="AlphaFoldDB" id="A0AAQ1MFJ3"/>
<name>A0AAQ1MFJ3_9FIRM</name>
<reference evidence="11" key="1">
    <citation type="submission" date="2016-11" db="EMBL/GenBank/DDBJ databases">
        <authorList>
            <person name="Varghese N."/>
            <person name="Submissions S."/>
        </authorList>
    </citation>
    <scope>NUCLEOTIDE SEQUENCE</scope>
    <source>
        <strain evidence="11">DSM 4029</strain>
    </source>
</reference>
<evidence type="ECO:0000313" key="10">
    <source>
        <dbReference type="EMBL" id="MZL69244.1"/>
    </source>
</evidence>
<evidence type="ECO:0000313" key="13">
    <source>
        <dbReference type="Proteomes" id="UP000474718"/>
    </source>
</evidence>
<comment type="caution">
    <text evidence="11">The sequence shown here is derived from an EMBL/GenBank/DDBJ whole genome shotgun (WGS) entry which is preliminary data.</text>
</comment>
<feature type="transmembrane region" description="Helical" evidence="7">
    <location>
        <begin position="64"/>
        <end position="88"/>
    </location>
</feature>
<evidence type="ECO:0000256" key="6">
    <source>
        <dbReference type="SAM" id="MobiDB-lite"/>
    </source>
</evidence>
<evidence type="ECO:0000256" key="4">
    <source>
        <dbReference type="ARBA" id="ARBA00022989"/>
    </source>
</evidence>
<reference evidence="10 13" key="3">
    <citation type="journal article" date="2019" name="Nat. Med.">
        <title>A library of human gut bacterial isolates paired with longitudinal multiomics data enables mechanistic microbiome research.</title>
        <authorList>
            <person name="Poyet M."/>
            <person name="Groussin M."/>
            <person name="Gibbons S.M."/>
            <person name="Avila-Pacheco J."/>
            <person name="Jiang X."/>
            <person name="Kearney S.M."/>
            <person name="Perrotta A.R."/>
            <person name="Berdy B."/>
            <person name="Zhao S."/>
            <person name="Lieberman T.D."/>
            <person name="Swanson P.K."/>
            <person name="Smith M."/>
            <person name="Roesemann S."/>
            <person name="Alexander J.E."/>
            <person name="Rich S.A."/>
            <person name="Livny J."/>
            <person name="Vlamakis H."/>
            <person name="Clish C."/>
            <person name="Bullock K."/>
            <person name="Deik A."/>
            <person name="Scott J."/>
            <person name="Pierce K.A."/>
            <person name="Xavier R.J."/>
            <person name="Alm E.J."/>
        </authorList>
    </citation>
    <scope>NUCLEOTIDE SEQUENCE [LARGE SCALE GENOMIC DNA]</scope>
    <source>
        <strain evidence="10 13">BIOML-A2</strain>
    </source>
</reference>
<protein>
    <submittedName>
        <fullName evidence="11">Cell division septal protein FtsQ</fullName>
    </submittedName>
    <submittedName>
        <fullName evidence="10">FtsQ-type POTRA domain-containing protein</fullName>
    </submittedName>
</protein>